<gene>
    <name evidence="1" type="ORF">FVE67_03495</name>
</gene>
<dbReference type="PROSITE" id="PS51257">
    <property type="entry name" value="PROKAR_LIPOPROTEIN"/>
    <property type="match status" value="1"/>
</dbReference>
<dbReference type="RefSeq" id="WP_168719270.1">
    <property type="nucleotide sequence ID" value="NZ_CP042909.1"/>
</dbReference>
<dbReference type="AlphaFoldDB" id="A0A6H1WS08"/>
<name>A0A6H1WS08_9BACT</name>
<keyword evidence="2" id="KW-1185">Reference proteome</keyword>
<accession>A0A6H1WS08</accession>
<evidence type="ECO:0000313" key="1">
    <source>
        <dbReference type="EMBL" id="QJA05916.1"/>
    </source>
</evidence>
<dbReference type="Proteomes" id="UP000501253">
    <property type="component" value="Chromosome"/>
</dbReference>
<dbReference type="KEGG" id="tmai:FVE67_03495"/>
<organism evidence="1 2">
    <name type="scientific">Thermosulfurimonas marina</name>
    <dbReference type="NCBI Taxonomy" id="2047767"/>
    <lineage>
        <taxon>Bacteria</taxon>
        <taxon>Pseudomonadati</taxon>
        <taxon>Thermodesulfobacteriota</taxon>
        <taxon>Thermodesulfobacteria</taxon>
        <taxon>Thermodesulfobacteriales</taxon>
        <taxon>Thermodesulfobacteriaceae</taxon>
        <taxon>Thermosulfurimonas</taxon>
    </lineage>
</organism>
<protein>
    <submittedName>
        <fullName evidence="1">Uncharacterized protein</fullName>
    </submittedName>
</protein>
<evidence type="ECO:0000313" key="2">
    <source>
        <dbReference type="Proteomes" id="UP000501253"/>
    </source>
</evidence>
<dbReference type="EMBL" id="CP042909">
    <property type="protein sequence ID" value="QJA05916.1"/>
    <property type="molecule type" value="Genomic_DNA"/>
</dbReference>
<sequence>MKKVLLGWLLLGLFACGGRGVYLYQESANPYGNTDRPWVIIGAKGVGSESLEKRLCKEGELREILKEARLPEKTARKLLEAACGPKASAEGFLTIYYEELAPEARDRLKRAFERHGYTLNDYGC</sequence>
<reference evidence="1 2" key="1">
    <citation type="submission" date="2019-08" db="EMBL/GenBank/DDBJ databases">
        <title>Complete genome sequence of Thermosulfurimonas marina SU872T, an anaerobic thermophilic chemolithoautotrophic bacterium isolated from a shallow marine hydrothermal vent.</title>
        <authorList>
            <person name="Allioux M."/>
            <person name="Jebbar M."/>
            <person name="Slobodkina G."/>
            <person name="Slobodkin A."/>
            <person name="Moalic Y."/>
            <person name="Frolova A."/>
            <person name="Shao Z."/>
            <person name="Alain K."/>
        </authorList>
    </citation>
    <scope>NUCLEOTIDE SEQUENCE [LARGE SCALE GENOMIC DNA]</scope>
    <source>
        <strain evidence="1 2">SU872</strain>
    </source>
</reference>
<proteinExistence type="predicted"/>